<feature type="transmembrane region" description="Helical" evidence="1">
    <location>
        <begin position="41"/>
        <end position="61"/>
    </location>
</feature>
<name>A0A0G1RN64_UNCKA</name>
<accession>A0A0G1RN64</accession>
<dbReference type="EMBL" id="LCMF01000006">
    <property type="protein sequence ID" value="KKU31413.1"/>
    <property type="molecule type" value="Genomic_DNA"/>
</dbReference>
<keyword evidence="1" id="KW-0812">Transmembrane</keyword>
<evidence type="ECO:0000313" key="2">
    <source>
        <dbReference type="EMBL" id="KKU31413.1"/>
    </source>
</evidence>
<comment type="caution">
    <text evidence="2">The sequence shown here is derived from an EMBL/GenBank/DDBJ whole genome shotgun (WGS) entry which is preliminary data.</text>
</comment>
<keyword evidence="1" id="KW-1133">Transmembrane helix</keyword>
<protein>
    <submittedName>
        <fullName evidence="2">Uncharacterized protein</fullName>
    </submittedName>
</protein>
<proteinExistence type="predicted"/>
<sequence length="89" mass="10177">MILLSDVIFVPVQYAPVMLVYIAAWLSAVVAFDLKQKFTSITAFVFFVMMILVLSFGQKTLAEKLAVWSYISFLTAFAQQFVSLWRDKL</sequence>
<dbReference type="Proteomes" id="UP000034732">
    <property type="component" value="Unassembled WGS sequence"/>
</dbReference>
<evidence type="ECO:0000256" key="1">
    <source>
        <dbReference type="SAM" id="Phobius"/>
    </source>
</evidence>
<gene>
    <name evidence="2" type="ORF">UX44_C0006G0004</name>
</gene>
<feature type="transmembrane region" description="Helical" evidence="1">
    <location>
        <begin position="12"/>
        <end position="34"/>
    </location>
</feature>
<keyword evidence="1" id="KW-0472">Membrane</keyword>
<feature type="transmembrane region" description="Helical" evidence="1">
    <location>
        <begin position="67"/>
        <end position="85"/>
    </location>
</feature>
<reference evidence="2 3" key="1">
    <citation type="journal article" date="2015" name="Nature">
        <title>rRNA introns, odd ribosomes, and small enigmatic genomes across a large radiation of phyla.</title>
        <authorList>
            <person name="Brown C.T."/>
            <person name="Hug L.A."/>
            <person name="Thomas B.C."/>
            <person name="Sharon I."/>
            <person name="Castelle C.J."/>
            <person name="Singh A."/>
            <person name="Wilkins M.J."/>
            <person name="Williams K.H."/>
            <person name="Banfield J.F."/>
        </authorList>
    </citation>
    <scope>NUCLEOTIDE SEQUENCE [LARGE SCALE GENOMIC DNA]</scope>
</reference>
<evidence type="ECO:0000313" key="3">
    <source>
        <dbReference type="Proteomes" id="UP000034732"/>
    </source>
</evidence>
<organism evidence="2 3">
    <name type="scientific">candidate division WWE3 bacterium GW2011_GWA1_46_21</name>
    <dbReference type="NCBI Taxonomy" id="1619107"/>
    <lineage>
        <taxon>Bacteria</taxon>
        <taxon>Katanobacteria</taxon>
    </lineage>
</organism>
<dbReference type="AlphaFoldDB" id="A0A0G1RN64"/>